<name>A0AA43UBG7_9ACTN</name>
<reference evidence="1" key="1">
    <citation type="submission" date="2023-07" db="EMBL/GenBank/DDBJ databases">
        <title>Between Cages and Wild: Unraveling the Impact of Captivity on Animal Microbiomes and Antimicrobial Resistance.</title>
        <authorList>
            <person name="Schmartz G.P."/>
            <person name="Rehner J."/>
            <person name="Schuff M.J."/>
            <person name="Becker S.L."/>
            <person name="Kravczyk M."/>
            <person name="Gurevich A."/>
            <person name="Francke R."/>
            <person name="Mueller R."/>
            <person name="Keller V."/>
            <person name="Keller A."/>
        </authorList>
    </citation>
    <scope>NUCLEOTIDE SEQUENCE</scope>
    <source>
        <strain evidence="1">S12M_St_49</strain>
    </source>
</reference>
<evidence type="ECO:0000313" key="1">
    <source>
        <dbReference type="EMBL" id="MDO4842474.1"/>
    </source>
</evidence>
<dbReference type="Proteomes" id="UP001168575">
    <property type="component" value="Unassembled WGS sequence"/>
</dbReference>
<protein>
    <submittedName>
        <fullName evidence="1">Gp15 family bacteriophage protein</fullName>
    </submittedName>
</protein>
<comment type="caution">
    <text evidence="1">The sequence shown here is derived from an EMBL/GenBank/DDBJ whole genome shotgun (WGS) entry which is preliminary data.</text>
</comment>
<dbReference type="EMBL" id="JAUMVS010000183">
    <property type="protein sequence ID" value="MDO4842474.1"/>
    <property type="molecule type" value="Genomic_DNA"/>
</dbReference>
<proteinExistence type="predicted"/>
<dbReference type="InterPro" id="IPR009660">
    <property type="entry name" value="Phage_A500_Gp15"/>
</dbReference>
<organism evidence="1 2">
    <name type="scientific">Phoenicibacter congonensis</name>
    <dbReference type="NCBI Taxonomy" id="1944646"/>
    <lineage>
        <taxon>Bacteria</taxon>
        <taxon>Bacillati</taxon>
        <taxon>Actinomycetota</taxon>
        <taxon>Coriobacteriia</taxon>
        <taxon>Eggerthellales</taxon>
        <taxon>Eggerthellaceae</taxon>
        <taxon>Phoenicibacter</taxon>
    </lineage>
</organism>
<accession>A0AA43UBG7</accession>
<gene>
    <name evidence="1" type="ORF">Q3982_07360</name>
</gene>
<dbReference type="Pfam" id="PF06854">
    <property type="entry name" value="Phage_Gp15"/>
    <property type="match status" value="1"/>
</dbReference>
<keyword evidence="2" id="KW-1185">Reference proteome</keyword>
<dbReference type="AlphaFoldDB" id="A0AA43UBG7"/>
<evidence type="ECO:0000313" key="2">
    <source>
        <dbReference type="Proteomes" id="UP001168575"/>
    </source>
</evidence>
<sequence>MNSLCDALPYSVEVDGQEYRLTPAFDNVLQMYAQLDDEDLTDAERMELMLYYLTDNGPQDARVLTAACEALFPTERKPKAAAKKAFDFVQDADLIYAGFMQAYGLDLIDQQGKLHWLKFLALLQGLPSNTRFREVVEIRLRPLPAPTKYNAEERAQLLRAKQSVALAVSASEREHNLQEGLRNMALVLMQRAKKE</sequence>